<evidence type="ECO:0000313" key="3">
    <source>
        <dbReference type="EMBL" id="KRW99654.1"/>
    </source>
</evidence>
<keyword evidence="1" id="KW-0175">Coiled coil</keyword>
<gene>
    <name evidence="3" type="ORF">PPERSA_03455</name>
</gene>
<name>A0A0V0QBN6_PSEPJ</name>
<comment type="caution">
    <text evidence="3">The sequence shown here is derived from an EMBL/GenBank/DDBJ whole genome shotgun (WGS) entry which is preliminary data.</text>
</comment>
<feature type="region of interest" description="Disordered" evidence="2">
    <location>
        <begin position="19"/>
        <end position="41"/>
    </location>
</feature>
<evidence type="ECO:0000256" key="2">
    <source>
        <dbReference type="SAM" id="MobiDB-lite"/>
    </source>
</evidence>
<sequence length="465" mass="53608">MSFGGFGSNFGLNSMQISQSQFGGGRQSNNNSNNLNNNNKNGRSMLSTKKIECSLHQGQKVTAICLKEECSSAQRLACFQCMTSSHFEDSKHFVSLKEVKQISQKQDVYEIYNYPPQLFGEEEIDWIKNYNQKLDQSEGEIKNFFENLKQDVNRQLEASQEILIQNLEKKRTVVDQYVSAFKEQVNKVFSLDGFKTCLNEVFSGNMNFEQFNKEVEIFIKDEKKNKLKESVQKDVQKITSLFHLGYIKPSLEESFAQKEDIINQIVDLQSKLCSPIQIELKSGRPDNIDQSTGSLYIFNKNEKNQENKENEKNQENEQIQENQEEVKFETEEGFFLEQQGGQYRLKILLKDLSENEGEQDVTVGIYAKGEEGKKEESGTFIRFGKELQVGGKGEVEAKKWAKVVKDFRNVEKGLVLDFVVDVRNNQFDVYEVGNGMRLFKNNDVLLKEDKKEWALYIQGNSSNEY</sequence>
<dbReference type="EMBL" id="LDAU01000205">
    <property type="protein sequence ID" value="KRW99654.1"/>
    <property type="molecule type" value="Genomic_DNA"/>
</dbReference>
<dbReference type="Proteomes" id="UP000054937">
    <property type="component" value="Unassembled WGS sequence"/>
</dbReference>
<evidence type="ECO:0000256" key="1">
    <source>
        <dbReference type="SAM" id="Coils"/>
    </source>
</evidence>
<protein>
    <submittedName>
        <fullName evidence="3">Uncharacterized protein</fullName>
    </submittedName>
</protein>
<feature type="coiled-coil region" evidence="1">
    <location>
        <begin position="298"/>
        <end position="332"/>
    </location>
</feature>
<reference evidence="3 4" key="1">
    <citation type="journal article" date="2015" name="Sci. Rep.">
        <title>Genome of the facultative scuticociliatosis pathogen Pseudocohnilembus persalinus provides insight into its virulence through horizontal gene transfer.</title>
        <authorList>
            <person name="Xiong J."/>
            <person name="Wang G."/>
            <person name="Cheng J."/>
            <person name="Tian M."/>
            <person name="Pan X."/>
            <person name="Warren A."/>
            <person name="Jiang C."/>
            <person name="Yuan D."/>
            <person name="Miao W."/>
        </authorList>
    </citation>
    <scope>NUCLEOTIDE SEQUENCE [LARGE SCALE GENOMIC DNA]</scope>
    <source>
        <strain evidence="3">36N120E</strain>
    </source>
</reference>
<dbReference type="InParanoid" id="A0A0V0QBN6"/>
<organism evidence="3 4">
    <name type="scientific">Pseudocohnilembus persalinus</name>
    <name type="common">Ciliate</name>
    <dbReference type="NCBI Taxonomy" id="266149"/>
    <lineage>
        <taxon>Eukaryota</taxon>
        <taxon>Sar</taxon>
        <taxon>Alveolata</taxon>
        <taxon>Ciliophora</taxon>
        <taxon>Intramacronucleata</taxon>
        <taxon>Oligohymenophorea</taxon>
        <taxon>Scuticociliatia</taxon>
        <taxon>Philasterida</taxon>
        <taxon>Pseudocohnilembidae</taxon>
        <taxon>Pseudocohnilembus</taxon>
    </lineage>
</organism>
<proteinExistence type="predicted"/>
<accession>A0A0V0QBN6</accession>
<dbReference type="AlphaFoldDB" id="A0A0V0QBN6"/>
<keyword evidence="4" id="KW-1185">Reference proteome</keyword>
<evidence type="ECO:0000313" key="4">
    <source>
        <dbReference type="Proteomes" id="UP000054937"/>
    </source>
</evidence>